<keyword evidence="2" id="KW-1185">Reference proteome</keyword>
<gene>
    <name evidence="1" type="ORF">PLANPX_2674</name>
</gene>
<evidence type="ECO:0000313" key="1">
    <source>
        <dbReference type="EMBL" id="BBO33062.1"/>
    </source>
</evidence>
<accession>A0A5K7XAT8</accession>
<protein>
    <submittedName>
        <fullName evidence="1">Uncharacterized protein</fullName>
    </submittedName>
</protein>
<proteinExistence type="predicted"/>
<evidence type="ECO:0000313" key="2">
    <source>
        <dbReference type="Proteomes" id="UP000326837"/>
    </source>
</evidence>
<name>A0A5K7XAT8_9BACT</name>
<organism evidence="1 2">
    <name type="scientific">Lacipirellula parvula</name>
    <dbReference type="NCBI Taxonomy" id="2650471"/>
    <lineage>
        <taxon>Bacteria</taxon>
        <taxon>Pseudomonadati</taxon>
        <taxon>Planctomycetota</taxon>
        <taxon>Planctomycetia</taxon>
        <taxon>Pirellulales</taxon>
        <taxon>Lacipirellulaceae</taxon>
        <taxon>Lacipirellula</taxon>
    </lineage>
</organism>
<dbReference type="AlphaFoldDB" id="A0A5K7XAT8"/>
<dbReference type="RefSeq" id="WP_152098921.1">
    <property type="nucleotide sequence ID" value="NZ_AP021861.1"/>
</dbReference>
<dbReference type="Proteomes" id="UP000326837">
    <property type="component" value="Chromosome"/>
</dbReference>
<reference evidence="2" key="1">
    <citation type="submission" date="2019-10" db="EMBL/GenBank/DDBJ databases">
        <title>Lacipirellula parvula gen. nov., sp. nov., representing a lineage of planctomycetes widespread in freshwater anoxic habitats, and description of the family Lacipirellulaceae.</title>
        <authorList>
            <person name="Dedysh S.N."/>
            <person name="Kulichevskaya I.S."/>
            <person name="Beletsky A.V."/>
            <person name="Rakitin A.L."/>
            <person name="Mardanov A.V."/>
            <person name="Ivanova A.A."/>
            <person name="Saltykova V.X."/>
            <person name="Rijpstra W.I.C."/>
            <person name="Sinninghe Damste J.S."/>
            <person name="Ravin N.V."/>
        </authorList>
    </citation>
    <scope>NUCLEOTIDE SEQUENCE [LARGE SCALE GENOMIC DNA]</scope>
    <source>
        <strain evidence="2">PX69</strain>
    </source>
</reference>
<dbReference type="KEGG" id="lpav:PLANPX_2674"/>
<dbReference type="EMBL" id="AP021861">
    <property type="protein sequence ID" value="BBO33062.1"/>
    <property type="molecule type" value="Genomic_DNA"/>
</dbReference>
<sequence>MAVLGVGEMAREISAEFGVAVHPKTLSDLFYFGHLNTTVCPIIGGRRLIPRHYKEQVVWALRRAGKLRSA</sequence>